<dbReference type="Pfam" id="PF12906">
    <property type="entry name" value="RINGv"/>
    <property type="match status" value="1"/>
</dbReference>
<evidence type="ECO:0000259" key="5">
    <source>
        <dbReference type="PROSITE" id="PS51292"/>
    </source>
</evidence>
<protein>
    <submittedName>
        <fullName evidence="6">RING/U-box superfamily protein</fullName>
    </submittedName>
</protein>
<dbReference type="PANTHER" id="PTHR46158">
    <property type="entry name" value="OS02G0165000 PROTEIN"/>
    <property type="match status" value="1"/>
</dbReference>
<dbReference type="InterPro" id="IPR011016">
    <property type="entry name" value="Znf_RING-CH"/>
</dbReference>
<organism evidence="6 7">
    <name type="scientific">Artemisia annua</name>
    <name type="common">Sweet wormwood</name>
    <dbReference type="NCBI Taxonomy" id="35608"/>
    <lineage>
        <taxon>Eukaryota</taxon>
        <taxon>Viridiplantae</taxon>
        <taxon>Streptophyta</taxon>
        <taxon>Embryophyta</taxon>
        <taxon>Tracheophyta</taxon>
        <taxon>Spermatophyta</taxon>
        <taxon>Magnoliopsida</taxon>
        <taxon>eudicotyledons</taxon>
        <taxon>Gunneridae</taxon>
        <taxon>Pentapetalae</taxon>
        <taxon>asterids</taxon>
        <taxon>campanulids</taxon>
        <taxon>Asterales</taxon>
        <taxon>Asteraceae</taxon>
        <taxon>Asteroideae</taxon>
        <taxon>Anthemideae</taxon>
        <taxon>Artemisiinae</taxon>
        <taxon>Artemisia</taxon>
    </lineage>
</organism>
<dbReference type="SMART" id="SM00744">
    <property type="entry name" value="RINGv"/>
    <property type="match status" value="1"/>
</dbReference>
<dbReference type="EMBL" id="PKPP01000318">
    <property type="protein sequence ID" value="PWA94390.1"/>
    <property type="molecule type" value="Genomic_DNA"/>
</dbReference>
<reference evidence="6 7" key="1">
    <citation type="journal article" date="2018" name="Mol. Plant">
        <title>The genome of Artemisia annua provides insight into the evolution of Asteraceae family and artemisinin biosynthesis.</title>
        <authorList>
            <person name="Shen Q."/>
            <person name="Zhang L."/>
            <person name="Liao Z."/>
            <person name="Wang S."/>
            <person name="Yan T."/>
            <person name="Shi P."/>
            <person name="Liu M."/>
            <person name="Fu X."/>
            <person name="Pan Q."/>
            <person name="Wang Y."/>
            <person name="Lv Z."/>
            <person name="Lu X."/>
            <person name="Zhang F."/>
            <person name="Jiang W."/>
            <person name="Ma Y."/>
            <person name="Chen M."/>
            <person name="Hao X."/>
            <person name="Li L."/>
            <person name="Tang Y."/>
            <person name="Lv G."/>
            <person name="Zhou Y."/>
            <person name="Sun X."/>
            <person name="Brodelius P.E."/>
            <person name="Rose J.K.C."/>
            <person name="Tang K."/>
        </authorList>
    </citation>
    <scope>NUCLEOTIDE SEQUENCE [LARGE SCALE GENOMIC DNA]</scope>
    <source>
        <strain evidence="7">cv. Huhao1</strain>
        <tissue evidence="6">Leaf</tissue>
    </source>
</reference>
<evidence type="ECO:0000313" key="6">
    <source>
        <dbReference type="EMBL" id="PWA94390.1"/>
    </source>
</evidence>
<dbReference type="OrthoDB" id="435038at2759"/>
<feature type="transmembrane region" description="Helical" evidence="4">
    <location>
        <begin position="63"/>
        <end position="84"/>
    </location>
</feature>
<keyword evidence="4" id="KW-0472">Membrane</keyword>
<keyword evidence="7" id="KW-1185">Reference proteome</keyword>
<evidence type="ECO:0000256" key="1">
    <source>
        <dbReference type="ARBA" id="ARBA00022723"/>
    </source>
</evidence>
<dbReference type="AlphaFoldDB" id="A0A2U1Q8Q0"/>
<dbReference type="PROSITE" id="PS51292">
    <property type="entry name" value="ZF_RING_CH"/>
    <property type="match status" value="1"/>
</dbReference>
<keyword evidence="4" id="KW-0812">Transmembrane</keyword>
<keyword evidence="3" id="KW-0862">Zinc</keyword>
<keyword evidence="4" id="KW-1133">Transmembrane helix</keyword>
<comment type="caution">
    <text evidence="6">The sequence shown here is derived from an EMBL/GenBank/DDBJ whole genome shotgun (WGS) entry which is preliminary data.</text>
</comment>
<dbReference type="SUPFAM" id="SSF57850">
    <property type="entry name" value="RING/U-box"/>
    <property type="match status" value="1"/>
</dbReference>
<sequence length="184" mass="20743">MDELHEGAQDTLKLACNCRGALGLAHKDCATKWFSMKGNRICEICNQEVMNLRVMHTPTTYRVWHDAPILLIVSMFAYICFLEPFLVTEILAYVAIALSLPFGCILGLLGSMIATTIMVRRRYAWIYAVVCFACLFHYSKLHLTLILSILLATFAGFGGGAMWELPCLRILEGIKPIPRDHPKY</sequence>
<dbReference type="PANTHER" id="PTHR46158:SF10">
    <property type="entry name" value="RING-CH-TYPE DOMAIN-CONTAINING PROTEIN"/>
    <property type="match status" value="1"/>
</dbReference>
<evidence type="ECO:0000256" key="3">
    <source>
        <dbReference type="ARBA" id="ARBA00022833"/>
    </source>
</evidence>
<feature type="transmembrane region" description="Helical" evidence="4">
    <location>
        <begin position="90"/>
        <end position="110"/>
    </location>
</feature>
<dbReference type="STRING" id="35608.A0A2U1Q8Q0"/>
<dbReference type="Proteomes" id="UP000245207">
    <property type="component" value="Unassembled WGS sequence"/>
</dbReference>
<proteinExistence type="predicted"/>
<keyword evidence="1" id="KW-0479">Metal-binding</keyword>
<dbReference type="GO" id="GO:0008270">
    <property type="term" value="F:zinc ion binding"/>
    <property type="evidence" value="ECO:0007669"/>
    <property type="project" value="UniProtKB-KW"/>
</dbReference>
<evidence type="ECO:0000256" key="4">
    <source>
        <dbReference type="SAM" id="Phobius"/>
    </source>
</evidence>
<evidence type="ECO:0000313" key="7">
    <source>
        <dbReference type="Proteomes" id="UP000245207"/>
    </source>
</evidence>
<gene>
    <name evidence="6" type="ORF">CTI12_AA042290</name>
</gene>
<keyword evidence="2" id="KW-0863">Zinc-finger</keyword>
<evidence type="ECO:0000256" key="2">
    <source>
        <dbReference type="ARBA" id="ARBA00022771"/>
    </source>
</evidence>
<feature type="transmembrane region" description="Helical" evidence="4">
    <location>
        <begin position="122"/>
        <end position="139"/>
    </location>
</feature>
<dbReference type="InterPro" id="IPR013083">
    <property type="entry name" value="Znf_RING/FYVE/PHD"/>
</dbReference>
<dbReference type="Gene3D" id="3.30.40.10">
    <property type="entry name" value="Zinc/RING finger domain, C3HC4 (zinc finger)"/>
    <property type="match status" value="1"/>
</dbReference>
<feature type="domain" description="RING-CH-type" evidence="5">
    <location>
        <begin position="1"/>
        <end position="52"/>
    </location>
</feature>
<accession>A0A2U1Q8Q0</accession>
<name>A0A2U1Q8Q0_ARTAN</name>
<feature type="transmembrane region" description="Helical" evidence="4">
    <location>
        <begin position="145"/>
        <end position="165"/>
    </location>
</feature>